<keyword evidence="1" id="KW-0472">Membrane</keyword>
<evidence type="ECO:0000313" key="4">
    <source>
        <dbReference type="Proteomes" id="UP000594262"/>
    </source>
</evidence>
<keyword evidence="2" id="KW-0732">Signal</keyword>
<evidence type="ECO:0000256" key="2">
    <source>
        <dbReference type="SAM" id="SignalP"/>
    </source>
</evidence>
<name>A0A7M5X9B3_9CNID</name>
<dbReference type="Proteomes" id="UP000594262">
    <property type="component" value="Unplaced"/>
</dbReference>
<evidence type="ECO:0000256" key="1">
    <source>
        <dbReference type="SAM" id="Phobius"/>
    </source>
</evidence>
<keyword evidence="4" id="KW-1185">Reference proteome</keyword>
<protein>
    <recommendedName>
        <fullName evidence="5">Secreted protein</fullName>
    </recommendedName>
</protein>
<feature type="transmembrane region" description="Helical" evidence="1">
    <location>
        <begin position="168"/>
        <end position="185"/>
    </location>
</feature>
<dbReference type="EnsemblMetazoa" id="CLYHEMT019675.1">
    <property type="protein sequence ID" value="CLYHEMP019675.1"/>
    <property type="gene ID" value="CLYHEMG019675"/>
</dbReference>
<keyword evidence="1" id="KW-1133">Transmembrane helix</keyword>
<sequence length="187" mass="20817">MLFILLLLIVSILPVHQASHIDFNKHHCNRMDTNKIFHGNSITITTPSYQADKPITINVASCQNLLDTVVGFRALLLEAQIVNTGQEQKPLKSLLTFRWEPSFGFYGNMTFRVTALSRDPHQVFSLKLHNNAKLQGDVNQITIQQVCSTTHSSSSNASGNLIKSSNQWLLLIVALVTLGTARFFAVV</sequence>
<feature type="chain" id="PRO_5029779645" description="Secreted protein" evidence="2">
    <location>
        <begin position="19"/>
        <end position="187"/>
    </location>
</feature>
<dbReference type="AlphaFoldDB" id="A0A7M5X9B3"/>
<evidence type="ECO:0000313" key="3">
    <source>
        <dbReference type="EnsemblMetazoa" id="CLYHEMP019675.1"/>
    </source>
</evidence>
<reference evidence="3" key="1">
    <citation type="submission" date="2021-01" db="UniProtKB">
        <authorList>
            <consortium name="EnsemblMetazoa"/>
        </authorList>
    </citation>
    <scope>IDENTIFICATION</scope>
</reference>
<proteinExistence type="predicted"/>
<organism evidence="3 4">
    <name type="scientific">Clytia hemisphaerica</name>
    <dbReference type="NCBI Taxonomy" id="252671"/>
    <lineage>
        <taxon>Eukaryota</taxon>
        <taxon>Metazoa</taxon>
        <taxon>Cnidaria</taxon>
        <taxon>Hydrozoa</taxon>
        <taxon>Hydroidolina</taxon>
        <taxon>Leptothecata</taxon>
        <taxon>Obeliida</taxon>
        <taxon>Clytiidae</taxon>
        <taxon>Clytia</taxon>
    </lineage>
</organism>
<evidence type="ECO:0008006" key="5">
    <source>
        <dbReference type="Google" id="ProtNLM"/>
    </source>
</evidence>
<keyword evidence="1" id="KW-0812">Transmembrane</keyword>
<accession>A0A7M5X9B3</accession>
<feature type="signal peptide" evidence="2">
    <location>
        <begin position="1"/>
        <end position="18"/>
    </location>
</feature>
<dbReference type="OrthoDB" id="10639909at2759"/>